<keyword evidence="1" id="KW-0812">Transmembrane</keyword>
<dbReference type="Proteomes" id="UP000032024">
    <property type="component" value="Chromosome"/>
</dbReference>
<dbReference type="EMBL" id="CP010525">
    <property type="protein sequence ID" value="AJO24122.1"/>
    <property type="molecule type" value="Genomic_DNA"/>
</dbReference>
<organism evidence="2 3">
    <name type="scientific">Heyndrickxia coagulans</name>
    <name type="common">Weizmannia coagulans</name>
    <dbReference type="NCBI Taxonomy" id="1398"/>
    <lineage>
        <taxon>Bacteria</taxon>
        <taxon>Bacillati</taxon>
        <taxon>Bacillota</taxon>
        <taxon>Bacilli</taxon>
        <taxon>Bacillales</taxon>
        <taxon>Bacillaceae</taxon>
        <taxon>Heyndrickxia</taxon>
    </lineage>
</organism>
<gene>
    <name evidence="2" type="ORF">SB48_HM08orf05327</name>
</gene>
<name>A0AAN0T7A4_HEYCO</name>
<feature type="transmembrane region" description="Helical" evidence="1">
    <location>
        <begin position="6"/>
        <end position="26"/>
    </location>
</feature>
<evidence type="ECO:0000313" key="2">
    <source>
        <dbReference type="EMBL" id="AJO24122.1"/>
    </source>
</evidence>
<accession>A0AAN0T7A4</accession>
<evidence type="ECO:0000256" key="1">
    <source>
        <dbReference type="SAM" id="Phobius"/>
    </source>
</evidence>
<reference evidence="3" key="1">
    <citation type="submission" date="2015-01" db="EMBL/GenBank/DDBJ databases">
        <title>Comparative genome analysis of Bacillus coagulans HM-08, Clostridium butyricum HM-68, Bacillus subtilis HM-66 and Bacillus paralicheniformis BL-09.</title>
        <authorList>
            <person name="Zhang H."/>
        </authorList>
    </citation>
    <scope>NUCLEOTIDE SEQUENCE [LARGE SCALE GENOMIC DNA]</scope>
    <source>
        <strain evidence="3">HM-08</strain>
    </source>
</reference>
<keyword evidence="1" id="KW-1133">Transmembrane helix</keyword>
<keyword evidence="3" id="KW-1185">Reference proteome</keyword>
<sequence length="38" mass="4936">MCLDYWIYIWNNLSIKKMICIFFEIFSKRFFVQYREVF</sequence>
<evidence type="ECO:0000313" key="3">
    <source>
        <dbReference type="Proteomes" id="UP000032024"/>
    </source>
</evidence>
<protein>
    <submittedName>
        <fullName evidence="2">Uncharacterized protein</fullName>
    </submittedName>
</protein>
<dbReference type="AlphaFoldDB" id="A0AAN0T7A4"/>
<proteinExistence type="predicted"/>
<keyword evidence="1" id="KW-0472">Membrane</keyword>